<dbReference type="SMR" id="A0A3G2KSK7"/>
<dbReference type="Pfam" id="PF04989">
    <property type="entry name" value="RMNT_CmcI"/>
    <property type="match status" value="1"/>
</dbReference>
<dbReference type="InterPro" id="IPR029063">
    <property type="entry name" value="SAM-dependent_MTases_sf"/>
</dbReference>
<dbReference type="AlphaFoldDB" id="A0A3G2KSK7"/>
<accession>A0A3G2KSK7</accession>
<dbReference type="EMBL" id="MH341391">
    <property type="protein sequence ID" value="AYN62291.1"/>
    <property type="molecule type" value="Genomic_DNA"/>
</dbReference>
<dbReference type="GO" id="GO:0008168">
    <property type="term" value="F:methyltransferase activity"/>
    <property type="evidence" value="ECO:0007669"/>
    <property type="project" value="InterPro"/>
</dbReference>
<sequence length="255" mass="29241">MSYQKFVKEATHKLAPFKPNRFAKISEREDKCAIPATAWKALLGNRDLSTWKGILFAKGSTEIALYPMLLYELRPKTIIEIGALSGGSAIWLADHVELFQIEGCVYCIDIDLSLLDEKAKTDSRVHFLEGDCNNMSAIMPPELLSGLAHPWLIIEDAHANTVGVVEYFHKNGLTSGDYLIVEDTNKYLWELNEELDEDSDDQEETEKGKRKLAELKSWLMLHENEYLIDTYYQDMYGYNGSKNWNSIMKRVEKTF</sequence>
<name>A0A3G2KSK7_9CYAN</name>
<reference evidence="1" key="1">
    <citation type="journal article" date="2018" name="ACS Chem. Biol.">
        <title>Insertions within the Saxitoxin Biosynthetic Gene Cluster Result in Differential Toxin Profiles.</title>
        <authorList>
            <person name="Cullen A."/>
            <person name="D'Agostino P.M."/>
            <person name="Mazmouz R."/>
            <person name="Pickford R."/>
            <person name="Wood S."/>
            <person name="Neilan B.A."/>
        </authorList>
    </citation>
    <scope>NUCLEOTIDE SEQUENCE</scope>
    <source>
        <strain evidence="1">CAWBG524</strain>
    </source>
</reference>
<proteinExistence type="predicted"/>
<protein>
    <submittedName>
        <fullName evidence="1">SxtX</fullName>
    </submittedName>
</protein>
<dbReference type="SUPFAM" id="SSF53335">
    <property type="entry name" value="S-adenosyl-L-methionine-dependent methyltransferases"/>
    <property type="match status" value="1"/>
</dbReference>
<organism evidence="1">
    <name type="scientific">Heteroscytonema crispum UCFS10</name>
    <dbReference type="NCBI Taxonomy" id="1885250"/>
    <lineage>
        <taxon>Bacteria</taxon>
        <taxon>Bacillati</taxon>
        <taxon>Cyanobacteriota</taxon>
        <taxon>Cyanophyceae</taxon>
        <taxon>Nostocales</taxon>
        <taxon>Heteroscytonemataceae</taxon>
        <taxon>Heteroscytonema</taxon>
    </lineage>
</organism>
<dbReference type="GO" id="GO:0008610">
    <property type="term" value="P:lipid biosynthetic process"/>
    <property type="evidence" value="ECO:0007669"/>
    <property type="project" value="InterPro"/>
</dbReference>
<dbReference type="Gene3D" id="3.40.50.150">
    <property type="entry name" value="Vaccinia Virus protein VP39"/>
    <property type="match status" value="1"/>
</dbReference>
<evidence type="ECO:0000313" key="1">
    <source>
        <dbReference type="EMBL" id="AYN62291.1"/>
    </source>
</evidence>
<dbReference type="InterPro" id="IPR007072">
    <property type="entry name" value="RNMT_CmcI"/>
</dbReference>